<evidence type="ECO:0000256" key="2">
    <source>
        <dbReference type="ARBA" id="ARBA00004604"/>
    </source>
</evidence>
<sequence>MEMNIRIFSTLDEAQSGHGIPHRDYAQYHAYCTKRLARLRRVKQVRMHLLHNHRYVEGVSGRRHAYCARKYYQDEESKEPMVVHENLLWDIFFQAERAWAQACEMEASQKSTNSHVQRRLNKAAKWASRISELAKSLQCDETTIREAEAYAAWMKGNTCLKHENYIEAFRSYRSSRQLLLQLVTDLHKSTAESDGDVDRQRLTLSDIWMTRAESVVKPLERYCQYEARDDLDPSDLIDDNEMSSTTGSKSTGGIILHFRGEQIVLDEYKDLAIVYLKMEESLKNLNITSHHDEDSFMQLFSDLDDAMKWTRSALHRYESLPDGPAVSARRQDLQAIAAFFEYQKLSVWGQRQERRVSGLNSDADILHVYDTLLQNAQAMLNLLFSGDGDDMQDDAQILEAQAHVIRVRAFRCYYLTRLFECSNSEVEVHPKDMLAFIQYTKQLAKRAEEEIAACDMEDGDYYLAELEKLQKNIEIATCRIKAAEFLERTSGGETSKQTSRPLWMRLDEMDSGSILVDSPPLPVPIPGKPIFYDIAWQYIGGDYPSDVLEAYIKEHDEEGKTEKKTRRGFFGWFG</sequence>
<evidence type="ECO:0000256" key="4">
    <source>
        <dbReference type="ARBA" id="ARBA00022490"/>
    </source>
</evidence>
<accession>A0A1Z5KFA7</accession>
<dbReference type="GO" id="GO:0008312">
    <property type="term" value="F:7S RNA binding"/>
    <property type="evidence" value="ECO:0007669"/>
    <property type="project" value="InterPro"/>
</dbReference>
<keyword evidence="8" id="KW-0687">Ribonucleoprotein</keyword>
<dbReference type="InParanoid" id="A0A1Z5KFA7"/>
<evidence type="ECO:0000256" key="1">
    <source>
        <dbReference type="ARBA" id="ARBA00004496"/>
    </source>
</evidence>
<dbReference type="AlphaFoldDB" id="A0A1Z5KFA7"/>
<dbReference type="GO" id="GO:0005047">
    <property type="term" value="F:signal recognition particle binding"/>
    <property type="evidence" value="ECO:0007669"/>
    <property type="project" value="InterPro"/>
</dbReference>
<dbReference type="Gene3D" id="1.10.3450.40">
    <property type="entry name" value="Signal recognition particle, SRP68 subunit, RNA-binding domain"/>
    <property type="match status" value="1"/>
</dbReference>
<dbReference type="PANTHER" id="PTHR12860:SF0">
    <property type="entry name" value="SIGNAL RECOGNITION PARTICLE SUBUNIT SRP68"/>
    <property type="match status" value="1"/>
</dbReference>
<dbReference type="EMBL" id="BDSP01000218">
    <property type="protein sequence ID" value="GAX24929.1"/>
    <property type="molecule type" value="Genomic_DNA"/>
</dbReference>
<evidence type="ECO:0000256" key="8">
    <source>
        <dbReference type="ARBA" id="ARBA00023274"/>
    </source>
</evidence>
<dbReference type="Proteomes" id="UP000198406">
    <property type="component" value="Unassembled WGS sequence"/>
</dbReference>
<evidence type="ECO:0000256" key="3">
    <source>
        <dbReference type="ARBA" id="ARBA00009352"/>
    </source>
</evidence>
<dbReference type="Pfam" id="PF16969">
    <property type="entry name" value="SRP68"/>
    <property type="match status" value="2"/>
</dbReference>
<name>A0A1Z5KFA7_FISSO</name>
<dbReference type="InterPro" id="IPR026258">
    <property type="entry name" value="SRP68"/>
</dbReference>
<comment type="subcellular location">
    <subcellularLocation>
        <location evidence="1">Cytoplasm</location>
    </subcellularLocation>
    <subcellularLocation>
        <location evidence="2">Nucleus</location>
        <location evidence="2">Nucleolus</location>
    </subcellularLocation>
</comment>
<dbReference type="InterPro" id="IPR038253">
    <property type="entry name" value="SRP68_N_sf"/>
</dbReference>
<dbReference type="GO" id="GO:0005730">
    <property type="term" value="C:nucleolus"/>
    <property type="evidence" value="ECO:0007669"/>
    <property type="project" value="UniProtKB-SubCell"/>
</dbReference>
<organism evidence="10 11">
    <name type="scientific">Fistulifera solaris</name>
    <name type="common">Oleaginous diatom</name>
    <dbReference type="NCBI Taxonomy" id="1519565"/>
    <lineage>
        <taxon>Eukaryota</taxon>
        <taxon>Sar</taxon>
        <taxon>Stramenopiles</taxon>
        <taxon>Ochrophyta</taxon>
        <taxon>Bacillariophyta</taxon>
        <taxon>Bacillariophyceae</taxon>
        <taxon>Bacillariophycidae</taxon>
        <taxon>Naviculales</taxon>
        <taxon>Naviculaceae</taxon>
        <taxon>Fistulifera</taxon>
    </lineage>
</organism>
<evidence type="ECO:0000256" key="5">
    <source>
        <dbReference type="ARBA" id="ARBA00022884"/>
    </source>
</evidence>
<protein>
    <recommendedName>
        <fullName evidence="9">Signal recognition particle subunit SRP68</fullName>
    </recommendedName>
</protein>
<comment type="similarity">
    <text evidence="3">Belongs to the SRP68 family.</text>
</comment>
<evidence type="ECO:0000256" key="9">
    <source>
        <dbReference type="ARBA" id="ARBA00029498"/>
    </source>
</evidence>
<evidence type="ECO:0000313" key="10">
    <source>
        <dbReference type="EMBL" id="GAX24929.1"/>
    </source>
</evidence>
<keyword evidence="4" id="KW-0963">Cytoplasm</keyword>
<keyword evidence="6" id="KW-0733">Signal recognition particle</keyword>
<proteinExistence type="inferred from homology"/>
<keyword evidence="11" id="KW-1185">Reference proteome</keyword>
<keyword evidence="5" id="KW-0694">RNA-binding</keyword>
<evidence type="ECO:0000256" key="7">
    <source>
        <dbReference type="ARBA" id="ARBA00023242"/>
    </source>
</evidence>
<dbReference type="PANTHER" id="PTHR12860">
    <property type="entry name" value="SIGNAL RECOGNITION PARTICLE 68 KDA PROTEIN"/>
    <property type="match status" value="1"/>
</dbReference>
<evidence type="ECO:0000313" key="11">
    <source>
        <dbReference type="Proteomes" id="UP000198406"/>
    </source>
</evidence>
<gene>
    <name evidence="10" type="ORF">FisN_2Lh207</name>
</gene>
<dbReference type="GO" id="GO:0005786">
    <property type="term" value="C:signal recognition particle, endoplasmic reticulum targeting"/>
    <property type="evidence" value="ECO:0007669"/>
    <property type="project" value="UniProtKB-KW"/>
</dbReference>
<comment type="caution">
    <text evidence="10">The sequence shown here is derived from an EMBL/GenBank/DDBJ whole genome shotgun (WGS) entry which is preliminary data.</text>
</comment>
<reference evidence="10 11" key="1">
    <citation type="journal article" date="2015" name="Plant Cell">
        <title>Oil accumulation by the oleaginous diatom Fistulifera solaris as revealed by the genome and transcriptome.</title>
        <authorList>
            <person name="Tanaka T."/>
            <person name="Maeda Y."/>
            <person name="Veluchamy A."/>
            <person name="Tanaka M."/>
            <person name="Abida H."/>
            <person name="Marechal E."/>
            <person name="Bowler C."/>
            <person name="Muto M."/>
            <person name="Sunaga Y."/>
            <person name="Tanaka M."/>
            <person name="Yoshino T."/>
            <person name="Taniguchi T."/>
            <person name="Fukuda Y."/>
            <person name="Nemoto M."/>
            <person name="Matsumoto M."/>
            <person name="Wong P.S."/>
            <person name="Aburatani S."/>
            <person name="Fujibuchi W."/>
        </authorList>
    </citation>
    <scope>NUCLEOTIDE SEQUENCE [LARGE SCALE GENOMIC DNA]</scope>
    <source>
        <strain evidence="10 11">JPCC DA0580</strain>
    </source>
</reference>
<dbReference type="GO" id="GO:0030942">
    <property type="term" value="F:endoplasmic reticulum signal peptide binding"/>
    <property type="evidence" value="ECO:0007669"/>
    <property type="project" value="InterPro"/>
</dbReference>
<keyword evidence="7" id="KW-0539">Nucleus</keyword>
<dbReference type="GO" id="GO:0006614">
    <property type="term" value="P:SRP-dependent cotranslational protein targeting to membrane"/>
    <property type="evidence" value="ECO:0007669"/>
    <property type="project" value="InterPro"/>
</dbReference>
<dbReference type="OrthoDB" id="10255118at2759"/>
<evidence type="ECO:0000256" key="6">
    <source>
        <dbReference type="ARBA" id="ARBA00023135"/>
    </source>
</evidence>